<dbReference type="InterPro" id="IPR046346">
    <property type="entry name" value="Aminoacid_DH-like_N_sf"/>
</dbReference>
<protein>
    <submittedName>
        <fullName evidence="2">Shikimate 5-dehydrogenase</fullName>
    </submittedName>
</protein>
<dbReference type="CDD" id="cd01065">
    <property type="entry name" value="NAD_bind_Shikimate_DH"/>
    <property type="match status" value="1"/>
</dbReference>
<feature type="domain" description="Shikimate dehydrogenase substrate binding N-terminal" evidence="1">
    <location>
        <begin position="60"/>
        <end position="127"/>
    </location>
</feature>
<dbReference type="GO" id="GO:0009423">
    <property type="term" value="P:chorismate biosynthetic process"/>
    <property type="evidence" value="ECO:0007669"/>
    <property type="project" value="TreeGrafter"/>
</dbReference>
<dbReference type="NCBIfam" id="NF009202">
    <property type="entry name" value="PRK12550.1"/>
    <property type="match status" value="1"/>
</dbReference>
<dbReference type="PANTHER" id="PTHR21089">
    <property type="entry name" value="SHIKIMATE DEHYDROGENASE"/>
    <property type="match status" value="1"/>
</dbReference>
<dbReference type="InterPro" id="IPR022893">
    <property type="entry name" value="Shikimate_DH_fam"/>
</dbReference>
<accession>S2Z2H4</accession>
<organism evidence="2 3">
    <name type="scientific">Corynebacterium pyruviciproducens ATCC BAA-1742</name>
    <dbReference type="NCBI Taxonomy" id="1125779"/>
    <lineage>
        <taxon>Bacteria</taxon>
        <taxon>Bacillati</taxon>
        <taxon>Actinomycetota</taxon>
        <taxon>Actinomycetes</taxon>
        <taxon>Mycobacteriales</taxon>
        <taxon>Corynebacteriaceae</taxon>
        <taxon>Corynebacterium</taxon>
    </lineage>
</organism>
<dbReference type="GO" id="GO:0019632">
    <property type="term" value="P:shikimate metabolic process"/>
    <property type="evidence" value="ECO:0007669"/>
    <property type="project" value="TreeGrafter"/>
</dbReference>
<dbReference type="HOGENOM" id="CLU_044063_3_0_11"/>
<dbReference type="InterPro" id="IPR013708">
    <property type="entry name" value="Shikimate_DH-bd_N"/>
</dbReference>
<name>S2Z2H4_9CORY</name>
<dbReference type="PATRIC" id="fig|1125779.3.peg.263"/>
<reference evidence="2 3" key="1">
    <citation type="submission" date="2013-05" db="EMBL/GenBank/DDBJ databases">
        <title>The Genome Sequence of Corynebacterium pyruviciproducens 1773O (ATCC BAA-1742).</title>
        <authorList>
            <consortium name="The Broad Institute Genomics Platform"/>
            <person name="Earl A."/>
            <person name="Ward D."/>
            <person name="Feldgarden M."/>
            <person name="Gevers D."/>
            <person name="Tong J."/>
            <person name="Walker B."/>
            <person name="Young S."/>
            <person name="Zeng Q."/>
            <person name="Gargeya S."/>
            <person name="Fitzgerald M."/>
            <person name="Haas B."/>
            <person name="Abouelleil A."/>
            <person name="Allen A.W."/>
            <person name="Alvarado L."/>
            <person name="Arachchi H.M."/>
            <person name="Berlin A.M."/>
            <person name="Chapman S.B."/>
            <person name="Gainer-Dewar J."/>
            <person name="Goldberg J."/>
            <person name="Griggs A."/>
            <person name="Gujja S."/>
            <person name="Hansen M."/>
            <person name="Howarth C."/>
            <person name="Imamovic A."/>
            <person name="Ireland A."/>
            <person name="Larimer J."/>
            <person name="McCowan C."/>
            <person name="Murphy C."/>
            <person name="Pearson M."/>
            <person name="Poon T.W."/>
            <person name="Priest M."/>
            <person name="Roberts A."/>
            <person name="Saif S."/>
            <person name="Shea T."/>
            <person name="Sisk P."/>
            <person name="Sykes S."/>
            <person name="Wortman J."/>
            <person name="Nusbaum C."/>
            <person name="Birren B."/>
        </authorList>
    </citation>
    <scope>NUCLEOTIDE SEQUENCE [LARGE SCALE GENOMIC DNA]</scope>
    <source>
        <strain evidence="2 3">ATCC BAA-1742</strain>
    </source>
</reference>
<dbReference type="PANTHER" id="PTHR21089:SF9">
    <property type="entry name" value="SHIKIMATE DEHYDROGENASE-LIKE PROTEIN HI_0607"/>
    <property type="match status" value="1"/>
</dbReference>
<dbReference type="GO" id="GO:0004764">
    <property type="term" value="F:shikimate 3-dehydrogenase (NADP+) activity"/>
    <property type="evidence" value="ECO:0007669"/>
    <property type="project" value="InterPro"/>
</dbReference>
<evidence type="ECO:0000259" key="1">
    <source>
        <dbReference type="Pfam" id="PF08501"/>
    </source>
</evidence>
<proteinExistence type="predicted"/>
<evidence type="ECO:0000313" key="2">
    <source>
        <dbReference type="EMBL" id="EPD70978.1"/>
    </source>
</evidence>
<dbReference type="EMBL" id="ATBY01000002">
    <property type="protein sequence ID" value="EPD70978.1"/>
    <property type="molecule type" value="Genomic_DNA"/>
</dbReference>
<dbReference type="STRING" id="1125779.HMPREF1219_00273"/>
<sequence length="306" mass="33095">MALYSNFWHGALCGFARNRDIRHLFFAQFSTVEAMVSIVDNETTLCISLAARPSNHGVRFHNYLYAKYGLNFLYKAVAPRDIEDAVAGIRGLDIRGAGVSMPYKQAVIPLLDSVDHSAERIGAVNTIVNDDGVLTGYNTDYIAVAQLVKDHQLAPNSHVALRGSGGMANAVVAALTDSGFTGIIVARNPETGPALAQAYGWEYSKDVPADAEMLVNVTPIGMKGPNEDDLSFSPQEVERAQIIFDCVAYPVETPLIQAARQAGKSILTGGEIIALQAAEQFEKYTGVRPTAADVEEAEEYTRNPDK</sequence>
<dbReference type="Proteomes" id="UP000014408">
    <property type="component" value="Unassembled WGS sequence"/>
</dbReference>
<dbReference type="SUPFAM" id="SSF51735">
    <property type="entry name" value="NAD(P)-binding Rossmann-fold domains"/>
    <property type="match status" value="1"/>
</dbReference>
<dbReference type="eggNOG" id="COG0169">
    <property type="taxonomic scope" value="Bacteria"/>
</dbReference>
<evidence type="ECO:0000313" key="3">
    <source>
        <dbReference type="Proteomes" id="UP000014408"/>
    </source>
</evidence>
<dbReference type="GO" id="GO:0050661">
    <property type="term" value="F:NADP binding"/>
    <property type="evidence" value="ECO:0007669"/>
    <property type="project" value="TreeGrafter"/>
</dbReference>
<dbReference type="InterPro" id="IPR036291">
    <property type="entry name" value="NAD(P)-bd_dom_sf"/>
</dbReference>
<gene>
    <name evidence="2" type="ORF">HMPREF1219_00273</name>
</gene>
<dbReference type="Pfam" id="PF08501">
    <property type="entry name" value="Shikimate_dh_N"/>
    <property type="match status" value="1"/>
</dbReference>
<dbReference type="SUPFAM" id="SSF53223">
    <property type="entry name" value="Aminoacid dehydrogenase-like, N-terminal domain"/>
    <property type="match status" value="1"/>
</dbReference>
<comment type="caution">
    <text evidence="2">The sequence shown here is derived from an EMBL/GenBank/DDBJ whole genome shotgun (WGS) entry which is preliminary data.</text>
</comment>
<dbReference type="AlphaFoldDB" id="S2Z2H4"/>
<dbReference type="Gene3D" id="3.40.50.10860">
    <property type="entry name" value="Leucine Dehydrogenase, chain A, domain 1"/>
    <property type="match status" value="1"/>
</dbReference>
<keyword evidence="3" id="KW-1185">Reference proteome</keyword>
<dbReference type="Gene3D" id="3.40.50.720">
    <property type="entry name" value="NAD(P)-binding Rossmann-like Domain"/>
    <property type="match status" value="1"/>
</dbReference>
<dbReference type="GO" id="GO:0005829">
    <property type="term" value="C:cytosol"/>
    <property type="evidence" value="ECO:0007669"/>
    <property type="project" value="TreeGrafter"/>
</dbReference>